<sequence length="287" mass="31005">MILRSPSLTLTDPLRVTLGSLQILHRGQGRSHHVNAAAPGAAPGYHLIFPTHAPVRFCQSGLTGEARPGAYVLLRADRFYDLRAATDLAQWAAVLPARALRDRLAGAEAHVGGRFRPNPQMSALVSRTLSATAQVFRSAAPPPRPEALAAEIVALTALMIGAEEDCDDNLSRTGRSRTRQRIMDHIETHLSDPALDPGGVASAVGVSRSYLYALFAEGNETVAGFIRNRRLQAAYEILVADARGGVAISEVAYRTGFRSVSHFSRSFSRHFQATPRDIRAGLAPLDR</sequence>
<dbReference type="PANTHER" id="PTHR46796:SF6">
    <property type="entry name" value="ARAC SUBFAMILY"/>
    <property type="match status" value="1"/>
</dbReference>
<keyword evidence="6" id="KW-1185">Reference proteome</keyword>
<dbReference type="InterPro" id="IPR009057">
    <property type="entry name" value="Homeodomain-like_sf"/>
</dbReference>
<keyword evidence="1" id="KW-0805">Transcription regulation</keyword>
<dbReference type="Pfam" id="PF14525">
    <property type="entry name" value="AraC_binding_2"/>
    <property type="match status" value="1"/>
</dbReference>
<dbReference type="Pfam" id="PF12833">
    <property type="entry name" value="HTH_18"/>
    <property type="match status" value="1"/>
</dbReference>
<dbReference type="SMART" id="SM00342">
    <property type="entry name" value="HTH_ARAC"/>
    <property type="match status" value="1"/>
</dbReference>
<dbReference type="InterPro" id="IPR050204">
    <property type="entry name" value="AraC_XylS_family_regulators"/>
</dbReference>
<evidence type="ECO:0000259" key="4">
    <source>
        <dbReference type="PROSITE" id="PS01124"/>
    </source>
</evidence>
<dbReference type="Gene3D" id="1.10.10.60">
    <property type="entry name" value="Homeodomain-like"/>
    <property type="match status" value="1"/>
</dbReference>
<keyword evidence="3" id="KW-0804">Transcription</keyword>
<dbReference type="Proteomes" id="UP000249165">
    <property type="component" value="Unassembled WGS sequence"/>
</dbReference>
<dbReference type="PRINTS" id="PR00032">
    <property type="entry name" value="HTHARAC"/>
</dbReference>
<protein>
    <submittedName>
        <fullName evidence="5">AraC-like DNA-binding protein</fullName>
    </submittedName>
</protein>
<evidence type="ECO:0000256" key="3">
    <source>
        <dbReference type="ARBA" id="ARBA00023163"/>
    </source>
</evidence>
<dbReference type="GO" id="GO:0043565">
    <property type="term" value="F:sequence-specific DNA binding"/>
    <property type="evidence" value="ECO:0007669"/>
    <property type="project" value="InterPro"/>
</dbReference>
<dbReference type="RefSeq" id="WP_009504121.1">
    <property type="nucleotide sequence ID" value="NZ_LIGK01000008.1"/>
</dbReference>
<accession>A0A327YFA4</accession>
<organism evidence="5 6">
    <name type="scientific">Salipiger aestuarii</name>
    <dbReference type="NCBI Taxonomy" id="568098"/>
    <lineage>
        <taxon>Bacteria</taxon>
        <taxon>Pseudomonadati</taxon>
        <taxon>Pseudomonadota</taxon>
        <taxon>Alphaproteobacteria</taxon>
        <taxon>Rhodobacterales</taxon>
        <taxon>Roseobacteraceae</taxon>
        <taxon>Salipiger</taxon>
    </lineage>
</organism>
<dbReference type="InterPro" id="IPR018060">
    <property type="entry name" value="HTH_AraC"/>
</dbReference>
<dbReference type="AlphaFoldDB" id="A0A327YFA4"/>
<gene>
    <name evidence="5" type="ORF">ATI53_1008102</name>
</gene>
<dbReference type="PANTHER" id="PTHR46796">
    <property type="entry name" value="HTH-TYPE TRANSCRIPTIONAL ACTIVATOR RHAS-RELATED"/>
    <property type="match status" value="1"/>
</dbReference>
<dbReference type="InterPro" id="IPR020449">
    <property type="entry name" value="Tscrpt_reg_AraC-type_HTH"/>
</dbReference>
<feature type="domain" description="HTH araC/xylS-type" evidence="4">
    <location>
        <begin position="180"/>
        <end position="281"/>
    </location>
</feature>
<dbReference type="InterPro" id="IPR035418">
    <property type="entry name" value="AraC-bd_2"/>
</dbReference>
<reference evidence="5 6" key="1">
    <citation type="submission" date="2018-06" db="EMBL/GenBank/DDBJ databases">
        <title>Genomic Encyclopedia of Archaeal and Bacterial Type Strains, Phase II (KMG-II): from individual species to whole genera.</title>
        <authorList>
            <person name="Goeker M."/>
        </authorList>
    </citation>
    <scope>NUCLEOTIDE SEQUENCE [LARGE SCALE GENOMIC DNA]</scope>
    <source>
        <strain evidence="5 6">DSM 22011</strain>
    </source>
</reference>
<evidence type="ECO:0000256" key="1">
    <source>
        <dbReference type="ARBA" id="ARBA00023015"/>
    </source>
</evidence>
<keyword evidence="2 5" id="KW-0238">DNA-binding</keyword>
<dbReference type="SUPFAM" id="SSF46689">
    <property type="entry name" value="Homeodomain-like"/>
    <property type="match status" value="1"/>
</dbReference>
<name>A0A327YFA4_9RHOB</name>
<evidence type="ECO:0000313" key="5">
    <source>
        <dbReference type="EMBL" id="RAK19720.1"/>
    </source>
</evidence>
<dbReference type="GO" id="GO:0003700">
    <property type="term" value="F:DNA-binding transcription factor activity"/>
    <property type="evidence" value="ECO:0007669"/>
    <property type="project" value="InterPro"/>
</dbReference>
<evidence type="ECO:0000313" key="6">
    <source>
        <dbReference type="Proteomes" id="UP000249165"/>
    </source>
</evidence>
<dbReference type="OrthoDB" id="8004517at2"/>
<dbReference type="PROSITE" id="PS01124">
    <property type="entry name" value="HTH_ARAC_FAMILY_2"/>
    <property type="match status" value="1"/>
</dbReference>
<comment type="caution">
    <text evidence="5">The sequence shown here is derived from an EMBL/GenBank/DDBJ whole genome shotgun (WGS) entry which is preliminary data.</text>
</comment>
<dbReference type="EMBL" id="QLMG01000008">
    <property type="protein sequence ID" value="RAK19720.1"/>
    <property type="molecule type" value="Genomic_DNA"/>
</dbReference>
<proteinExistence type="predicted"/>
<evidence type="ECO:0000256" key="2">
    <source>
        <dbReference type="ARBA" id="ARBA00023125"/>
    </source>
</evidence>